<evidence type="ECO:0000313" key="8">
    <source>
        <dbReference type="Proteomes" id="UP001570511"/>
    </source>
</evidence>
<evidence type="ECO:0000256" key="2">
    <source>
        <dbReference type="ARBA" id="ARBA00022729"/>
    </source>
</evidence>
<dbReference type="RefSeq" id="WP_372388628.1">
    <property type="nucleotide sequence ID" value="NZ_JBGNYA010000001.1"/>
</dbReference>
<evidence type="ECO:0000313" key="7">
    <source>
        <dbReference type="EMBL" id="MFA1610827.1"/>
    </source>
</evidence>
<comment type="caution">
    <text evidence="7">The sequence shown here is derived from an EMBL/GenBank/DDBJ whole genome shotgun (WGS) entry which is preliminary data.</text>
</comment>
<dbReference type="Gene3D" id="3.40.190.10">
    <property type="entry name" value="Periplasmic binding protein-like II"/>
    <property type="match status" value="1"/>
</dbReference>
<dbReference type="InterPro" id="IPR006059">
    <property type="entry name" value="SBP"/>
</dbReference>
<evidence type="ECO:0000256" key="5">
    <source>
        <dbReference type="ARBA" id="ARBA00023288"/>
    </source>
</evidence>
<dbReference type="Proteomes" id="UP001570511">
    <property type="component" value="Unassembled WGS sequence"/>
</dbReference>
<evidence type="ECO:0000256" key="4">
    <source>
        <dbReference type="ARBA" id="ARBA00023139"/>
    </source>
</evidence>
<evidence type="ECO:0000256" key="1">
    <source>
        <dbReference type="ARBA" id="ARBA00022475"/>
    </source>
</evidence>
<sequence length="451" mass="49554">MTGLAGCSSSNNSNTESDDTSSGGTSGSTSGSAGGSGEWPDLSGQEVHFLTDESSEKFTQFFQRVKEDFESDTGATVNLDLVNLGEQGPRLSQLLQAGDPPDVMQAVQTRVVQLQNQGVAGSVDSAMSDMQDRYGDPVDGTRVQVDGTDYAVPCWINPSGQWYREDIYEGNPETWDDMLNYAEQADDPDGIRGTSIPLGRALCVDSFFLAYLYTNEGRVCARDDNGEVQCVMNQGENKQRWIETLEFFSDLYQYSPTNANAACSQQVQAIPNQTSAEAGYVGARPKVQSVQQGKEFAGDVRASQVPQNRTSQHHANAITYMTFEDANVEAGNAFISYLFQEEYFIDLLLLTPIHNNPSYPSIRENTRYQQGLENLDDAWSDSDIETSLAFADDILPFSQETSPPNPYAGTIYSSKLLVDILNDATINERDPETIVEEYASQIQSVIDQARS</sequence>
<name>A0ABD5MC16_9EURY</name>
<proteinExistence type="predicted"/>
<evidence type="ECO:0000256" key="6">
    <source>
        <dbReference type="SAM" id="MobiDB-lite"/>
    </source>
</evidence>
<organism evidence="7 8">
    <name type="scientific">Halobellus rubicundus</name>
    <dbReference type="NCBI Taxonomy" id="2996466"/>
    <lineage>
        <taxon>Archaea</taxon>
        <taxon>Methanobacteriati</taxon>
        <taxon>Methanobacteriota</taxon>
        <taxon>Stenosarchaea group</taxon>
        <taxon>Halobacteria</taxon>
        <taxon>Halobacteriales</taxon>
        <taxon>Haloferacaceae</taxon>
        <taxon>Halobellus</taxon>
    </lineage>
</organism>
<keyword evidence="3" id="KW-0472">Membrane</keyword>
<dbReference type="SUPFAM" id="SSF53850">
    <property type="entry name" value="Periplasmic binding protein-like II"/>
    <property type="match status" value="1"/>
</dbReference>
<feature type="compositionally biased region" description="Low complexity" evidence="6">
    <location>
        <begin position="8"/>
        <end position="31"/>
    </location>
</feature>
<keyword evidence="2" id="KW-0732">Signal</keyword>
<dbReference type="AlphaFoldDB" id="A0ABD5MC16"/>
<protein>
    <submittedName>
        <fullName evidence="7">ABC transporter substrate-binding protein</fullName>
    </submittedName>
</protein>
<reference evidence="7 8" key="1">
    <citation type="submission" date="2024-08" db="EMBL/GenBank/DDBJ databases">
        <title>Halobellus sp. MBLA0158 whole genome sequence.</title>
        <authorList>
            <person name="Hwang C.Y."/>
            <person name="Cho E.-S."/>
            <person name="Seo M.-J."/>
        </authorList>
    </citation>
    <scope>NUCLEOTIDE SEQUENCE [LARGE SCALE GENOMIC DNA]</scope>
    <source>
        <strain evidence="7 8">MBLA0158</strain>
    </source>
</reference>
<keyword evidence="4" id="KW-0564">Palmitate</keyword>
<dbReference type="EMBL" id="JBGNYA010000001">
    <property type="protein sequence ID" value="MFA1610827.1"/>
    <property type="molecule type" value="Genomic_DNA"/>
</dbReference>
<evidence type="ECO:0000256" key="3">
    <source>
        <dbReference type="ARBA" id="ARBA00023136"/>
    </source>
</evidence>
<dbReference type="Pfam" id="PF01547">
    <property type="entry name" value="SBP_bac_1"/>
    <property type="match status" value="1"/>
</dbReference>
<dbReference type="PANTHER" id="PTHR43649">
    <property type="entry name" value="ARABINOSE-BINDING PROTEIN-RELATED"/>
    <property type="match status" value="1"/>
</dbReference>
<feature type="region of interest" description="Disordered" evidence="6">
    <location>
        <begin position="1"/>
        <end position="43"/>
    </location>
</feature>
<dbReference type="InterPro" id="IPR050490">
    <property type="entry name" value="Bact_solute-bd_prot1"/>
</dbReference>
<keyword evidence="5" id="KW-0449">Lipoprotein</keyword>
<gene>
    <name evidence="7" type="ORF">OS889_07420</name>
</gene>
<keyword evidence="8" id="KW-1185">Reference proteome</keyword>
<dbReference type="PANTHER" id="PTHR43649:SF33">
    <property type="entry name" value="POLYGALACTURONAN_RHAMNOGALACTURONAN-BINDING PROTEIN YTCQ"/>
    <property type="match status" value="1"/>
</dbReference>
<keyword evidence="1" id="KW-1003">Cell membrane</keyword>
<accession>A0ABD5MC16</accession>